<dbReference type="GO" id="GO:0016887">
    <property type="term" value="F:ATP hydrolysis activity"/>
    <property type="evidence" value="ECO:0007669"/>
    <property type="project" value="InterPro"/>
</dbReference>
<keyword evidence="4" id="KW-1185">Reference proteome</keyword>
<dbReference type="AlphaFoldDB" id="A0A1M4XW92"/>
<accession>A0A1M4XW92</accession>
<dbReference type="SUPFAM" id="SSF52540">
    <property type="entry name" value="P-loop containing nucleoside triphosphate hydrolases"/>
    <property type="match status" value="1"/>
</dbReference>
<evidence type="ECO:0000256" key="1">
    <source>
        <dbReference type="ARBA" id="ARBA00006611"/>
    </source>
</evidence>
<protein>
    <submittedName>
        <fullName evidence="3">Pilus assembly protein CpaF</fullName>
    </submittedName>
</protein>
<organism evidence="3 4">
    <name type="scientific">Desulfofundulus australicus DSM 11792</name>
    <dbReference type="NCBI Taxonomy" id="1121425"/>
    <lineage>
        <taxon>Bacteria</taxon>
        <taxon>Bacillati</taxon>
        <taxon>Bacillota</taxon>
        <taxon>Clostridia</taxon>
        <taxon>Eubacteriales</taxon>
        <taxon>Peptococcaceae</taxon>
        <taxon>Desulfofundulus</taxon>
    </lineage>
</organism>
<proteinExistence type="inferred from homology"/>
<feature type="domain" description="Bacterial type II secretion system protein E" evidence="2">
    <location>
        <begin position="44"/>
        <end position="296"/>
    </location>
</feature>
<evidence type="ECO:0000313" key="3">
    <source>
        <dbReference type="EMBL" id="SHE97522.1"/>
    </source>
</evidence>
<dbReference type="Gene3D" id="3.30.450.380">
    <property type="match status" value="1"/>
</dbReference>
<dbReference type="EMBL" id="FQUW01000012">
    <property type="protein sequence ID" value="SHE97522.1"/>
    <property type="molecule type" value="Genomic_DNA"/>
</dbReference>
<gene>
    <name evidence="3" type="ORF">SAMN02745218_01187</name>
</gene>
<evidence type="ECO:0000259" key="2">
    <source>
        <dbReference type="Pfam" id="PF00437"/>
    </source>
</evidence>
<dbReference type="Proteomes" id="UP000184196">
    <property type="component" value="Unassembled WGS sequence"/>
</dbReference>
<dbReference type="Gene3D" id="3.40.50.300">
    <property type="entry name" value="P-loop containing nucleotide triphosphate hydrolases"/>
    <property type="match status" value="1"/>
</dbReference>
<dbReference type="InterPro" id="IPR001482">
    <property type="entry name" value="T2SS/T4SS_dom"/>
</dbReference>
<reference evidence="4" key="1">
    <citation type="submission" date="2016-11" db="EMBL/GenBank/DDBJ databases">
        <authorList>
            <person name="Varghese N."/>
            <person name="Submissions S."/>
        </authorList>
    </citation>
    <scope>NUCLEOTIDE SEQUENCE [LARGE SCALE GENOMIC DNA]</scope>
    <source>
        <strain evidence="4">DSM 11792</strain>
    </source>
</reference>
<dbReference type="InterPro" id="IPR050921">
    <property type="entry name" value="T4SS_GSP_E_ATPase"/>
</dbReference>
<evidence type="ECO:0000313" key="4">
    <source>
        <dbReference type="Proteomes" id="UP000184196"/>
    </source>
</evidence>
<dbReference type="PANTHER" id="PTHR30486:SF6">
    <property type="entry name" value="TYPE IV PILUS RETRACTATION ATPASE PILT"/>
    <property type="match status" value="1"/>
</dbReference>
<comment type="similarity">
    <text evidence="1">Belongs to the GSP E family.</text>
</comment>
<name>A0A1M4XW92_9FIRM</name>
<dbReference type="InterPro" id="IPR027417">
    <property type="entry name" value="P-loop_NTPase"/>
</dbReference>
<dbReference type="PANTHER" id="PTHR30486">
    <property type="entry name" value="TWITCHING MOTILITY PROTEIN PILT"/>
    <property type="match status" value="1"/>
</dbReference>
<sequence length="396" mass="44507">MAGVPGARSESVKMVEEFLSERGVEVEGMDLSRAAYEIYRELWGLGPLEEVYRDPAVNEIQVNALDKIFVLRNLRLEPVEDVRFRDDDHVMSLVTRMVMHDRGVSLNRSSPTIESMRKDGTRITATCPPVSEYVTLTLRKHIPRAITFDEMVERGTMDEKGRDLLKLLVRGRANIAVVGGVGSGKTTMVRTLFSETDPRARTVVLETDRELFLSKNYPGHNIVELEEHPEVGRTLKGLFRVVLRFTPTMIIVGEFRGEGEATEAVRACERGHDGSITTAHFGSAPEFVSGTARLLVKEGLNLPREAAEELVAAAFNVVVKMFGDSTRGVIKLESVTELVPGNPVQYRDLLRWVPSGDDYLKGDWKLVERPGKRLLSRLFRYGVTGRMVEEVYEKWS</sequence>
<dbReference type="Pfam" id="PF00437">
    <property type="entry name" value="T2SSE"/>
    <property type="match status" value="1"/>
</dbReference>